<dbReference type="AlphaFoldDB" id="A0A4Y2V2C8"/>
<dbReference type="EMBL" id="BGPR01041706">
    <property type="protein sequence ID" value="GBO18040.1"/>
    <property type="molecule type" value="Genomic_DNA"/>
</dbReference>
<sequence length="130" mass="14690">MGRFVSTSHEFFSKKAPCPSQPTIDDNDSVYPPATIMNKLFCVRIRYSVYPAAAFLIYSFYVKTLIFPAIGSFGKNNPADTSNICPTQPKNFQAMVGRFLVEMSSSRFPAVIFKQDKCSTILFLYFVKLN</sequence>
<proteinExistence type="predicted"/>
<name>A0A4Y2V2C8_ARAVE</name>
<protein>
    <submittedName>
        <fullName evidence="1">Uncharacterized protein</fullName>
    </submittedName>
</protein>
<dbReference type="Proteomes" id="UP000499080">
    <property type="component" value="Unassembled WGS sequence"/>
</dbReference>
<gene>
    <name evidence="1" type="ORF">AVEN_114578_1</name>
</gene>
<reference evidence="1 2" key="1">
    <citation type="journal article" date="2019" name="Sci. Rep.">
        <title>Orb-weaving spider Araneus ventricosus genome elucidates the spidroin gene catalogue.</title>
        <authorList>
            <person name="Kono N."/>
            <person name="Nakamura H."/>
            <person name="Ohtoshi R."/>
            <person name="Moran D.A.P."/>
            <person name="Shinohara A."/>
            <person name="Yoshida Y."/>
            <person name="Fujiwara M."/>
            <person name="Mori M."/>
            <person name="Tomita M."/>
            <person name="Arakawa K."/>
        </authorList>
    </citation>
    <scope>NUCLEOTIDE SEQUENCE [LARGE SCALE GENOMIC DNA]</scope>
</reference>
<evidence type="ECO:0000313" key="2">
    <source>
        <dbReference type="Proteomes" id="UP000499080"/>
    </source>
</evidence>
<accession>A0A4Y2V2C8</accession>
<keyword evidence="2" id="KW-1185">Reference proteome</keyword>
<evidence type="ECO:0000313" key="1">
    <source>
        <dbReference type="EMBL" id="GBO18040.1"/>
    </source>
</evidence>
<comment type="caution">
    <text evidence="1">The sequence shown here is derived from an EMBL/GenBank/DDBJ whole genome shotgun (WGS) entry which is preliminary data.</text>
</comment>
<organism evidence="1 2">
    <name type="scientific">Araneus ventricosus</name>
    <name type="common">Orbweaver spider</name>
    <name type="synonym">Epeira ventricosa</name>
    <dbReference type="NCBI Taxonomy" id="182803"/>
    <lineage>
        <taxon>Eukaryota</taxon>
        <taxon>Metazoa</taxon>
        <taxon>Ecdysozoa</taxon>
        <taxon>Arthropoda</taxon>
        <taxon>Chelicerata</taxon>
        <taxon>Arachnida</taxon>
        <taxon>Araneae</taxon>
        <taxon>Araneomorphae</taxon>
        <taxon>Entelegynae</taxon>
        <taxon>Araneoidea</taxon>
        <taxon>Araneidae</taxon>
        <taxon>Araneus</taxon>
    </lineage>
</organism>